<dbReference type="Proteomes" id="UP000252733">
    <property type="component" value="Unassembled WGS sequence"/>
</dbReference>
<keyword evidence="6" id="KW-1185">Reference proteome</keyword>
<evidence type="ECO:0000256" key="1">
    <source>
        <dbReference type="SAM" id="SignalP"/>
    </source>
</evidence>
<dbReference type="AlphaFoldDB" id="A0A2T0XCI7"/>
<dbReference type="SUPFAM" id="SSF48208">
    <property type="entry name" value="Six-hairpin glycosidases"/>
    <property type="match status" value="1"/>
</dbReference>
<feature type="domain" description="Glycosyl hydrolase family 95 N-terminal" evidence="2">
    <location>
        <begin position="36"/>
        <end position="272"/>
    </location>
</feature>
<evidence type="ECO:0000259" key="4">
    <source>
        <dbReference type="Pfam" id="PF22124"/>
    </source>
</evidence>
<protein>
    <submittedName>
        <fullName evidence="5">Alpha-L-fucosidase 2</fullName>
    </submittedName>
</protein>
<dbReference type="PANTHER" id="PTHR31084">
    <property type="entry name" value="ALPHA-L-FUCOSIDASE 2"/>
    <property type="match status" value="1"/>
</dbReference>
<dbReference type="STRING" id="1168289.GCA_000259075_01265"/>
<dbReference type="PANTHER" id="PTHR31084:SF0">
    <property type="entry name" value="ALPHA-L-FUCOSIDASE 2"/>
    <property type="match status" value="1"/>
</dbReference>
<dbReference type="Gene3D" id="2.60.40.1180">
    <property type="entry name" value="Golgi alpha-mannosidase II"/>
    <property type="match status" value="1"/>
</dbReference>
<dbReference type="Pfam" id="PF21307">
    <property type="entry name" value="Glyco_hydro_95_C"/>
    <property type="match status" value="1"/>
</dbReference>
<feature type="domain" description="Glycosyl hydrolase family 95 catalytic" evidence="4">
    <location>
        <begin position="296"/>
        <end position="701"/>
    </location>
</feature>
<dbReference type="InterPro" id="IPR054363">
    <property type="entry name" value="GH95_cat"/>
</dbReference>
<dbReference type="Pfam" id="PF14498">
    <property type="entry name" value="Glyco_hyd_65N_2"/>
    <property type="match status" value="1"/>
</dbReference>
<dbReference type="InterPro" id="IPR027414">
    <property type="entry name" value="GH95_N_dom"/>
</dbReference>
<evidence type="ECO:0000259" key="3">
    <source>
        <dbReference type="Pfam" id="PF21307"/>
    </source>
</evidence>
<dbReference type="InterPro" id="IPR016518">
    <property type="entry name" value="Alpha-L-fucosidase"/>
</dbReference>
<feature type="chain" id="PRO_5030056600" evidence="1">
    <location>
        <begin position="23"/>
        <end position="827"/>
    </location>
</feature>
<name>A0A2T0XCI7_9BACT</name>
<dbReference type="RefSeq" id="WP_258176739.1">
    <property type="nucleotide sequence ID" value="NZ_PVTS01000014.1"/>
</dbReference>
<dbReference type="Pfam" id="PF22124">
    <property type="entry name" value="Glyco_hydro_95_cat"/>
    <property type="match status" value="1"/>
</dbReference>
<evidence type="ECO:0000313" key="6">
    <source>
        <dbReference type="Proteomes" id="UP000252733"/>
    </source>
</evidence>
<dbReference type="GO" id="GO:0005975">
    <property type="term" value="P:carbohydrate metabolic process"/>
    <property type="evidence" value="ECO:0007669"/>
    <property type="project" value="InterPro"/>
</dbReference>
<dbReference type="InterPro" id="IPR013780">
    <property type="entry name" value="Glyco_hydro_b"/>
</dbReference>
<accession>A0A2T0XCI7</accession>
<dbReference type="GO" id="GO:0004560">
    <property type="term" value="F:alpha-L-fucosidase activity"/>
    <property type="evidence" value="ECO:0007669"/>
    <property type="project" value="InterPro"/>
</dbReference>
<dbReference type="EMBL" id="QPIZ01000013">
    <property type="protein sequence ID" value="RCW33271.1"/>
    <property type="molecule type" value="Genomic_DNA"/>
</dbReference>
<dbReference type="InterPro" id="IPR012341">
    <property type="entry name" value="6hp_glycosidase-like_sf"/>
</dbReference>
<dbReference type="PIRSF" id="PIRSF007663">
    <property type="entry name" value="UCP007663"/>
    <property type="match status" value="1"/>
</dbReference>
<dbReference type="FunFam" id="1.50.10.10:FF:000028">
    <property type="entry name" value="Alpha-L-fucosidase 2"/>
    <property type="match status" value="1"/>
</dbReference>
<organism evidence="5 6">
    <name type="scientific">Marinilabilia salmonicolor</name>
    <dbReference type="NCBI Taxonomy" id="989"/>
    <lineage>
        <taxon>Bacteria</taxon>
        <taxon>Pseudomonadati</taxon>
        <taxon>Bacteroidota</taxon>
        <taxon>Bacteroidia</taxon>
        <taxon>Marinilabiliales</taxon>
        <taxon>Marinilabiliaceae</taxon>
        <taxon>Marinilabilia</taxon>
    </lineage>
</organism>
<proteinExistence type="predicted"/>
<keyword evidence="1" id="KW-0732">Signal</keyword>
<dbReference type="Gene3D" id="1.50.10.10">
    <property type="match status" value="1"/>
</dbReference>
<feature type="signal peptide" evidence="1">
    <location>
        <begin position="1"/>
        <end position="22"/>
    </location>
</feature>
<reference evidence="5 6" key="1">
    <citation type="submission" date="2018-07" db="EMBL/GenBank/DDBJ databases">
        <title>Freshwater and sediment microbial communities from various areas in North America, analyzing microbe dynamics in response to fracking.</title>
        <authorList>
            <person name="Lamendella R."/>
        </authorList>
    </citation>
    <scope>NUCLEOTIDE SEQUENCE [LARGE SCALE GENOMIC DNA]</scope>
    <source>
        <strain evidence="5 6">160A</strain>
    </source>
</reference>
<dbReference type="InterPro" id="IPR008928">
    <property type="entry name" value="6-hairpin_glycosidase_sf"/>
</dbReference>
<evidence type="ECO:0000259" key="2">
    <source>
        <dbReference type="Pfam" id="PF14498"/>
    </source>
</evidence>
<sequence length="827" mass="92691">MQSIMNSLRKILIIAFSFLLLGACTKDTPQESDLKLWYDKPAENWNEALPVGNGRLGAMVFGDPANENIQLNEETFWSGGPSRNDNPKALEALPKVRKLIFNGQYHEAEKMINENMVAEQLHGSMYQTIGNLNLTFEGHENYSNYYRELNIEKALHTTSYTVDDVNFKREIFASFPDQIIVVKLSADRPESLSFTANLIGPLAKNTKAVDASTLEMTGISGTHEGVEGKVEFNTLAKILNTDGATSADGDKITVKNASEVVILISMATNFVDYKTLTADENEKCRKFLTAAQTKAYSEIKEAHIRDYRKYFTRSSLDLGTTPAIQRPTDVRIKNFSQTNDPALVSLYYQFGRYLLISSSRPGGQPANLQGIWNGSTNPAWDSKYTININTEMNYWPAEKTNLPELHEPLIEMVRELSEAGSQTAQNMYGCNGWVTHHNTDIWRITGVVDGAFWGMWPMGGAWLTQHLWEKYLYSGDQEYLASVYPIMKSACRFYQDFLVEEPSNGWLVVSPSNSPENAPAGRPSVTAGATMDNQILFDLFTKTKKAAILLNEDEKLINDFQKIIDRLPPMQIGKHGQLQEWMEDLDSPDDKHRHISHLYGLHPSNQISPYSSPELFEAARTTLKHRGDVSTGWSMGWKVNFWARMLDGNHAMKLIQDQLTLVGTDNNSGEGGGTYPNLLDAHPPFQIDGNFGCAVGIAEMLLQSHDGAIHFLPALPDDWQNGEITGLRTPGGFEVSFKWSNGHLIKAEIKSTLGGNCRIRVPNEMKISGNITLEGAKEENPNPFFEKPQIKTPLISEKAPQKAVSLPETFLYDFKTEKNQVYSLRIK</sequence>
<dbReference type="Gene3D" id="2.70.98.50">
    <property type="entry name" value="putative glycoside hydrolase family protein from bacillus halodurans"/>
    <property type="match status" value="1"/>
</dbReference>
<evidence type="ECO:0000313" key="5">
    <source>
        <dbReference type="EMBL" id="RCW33271.1"/>
    </source>
</evidence>
<gene>
    <name evidence="5" type="ORF">DFO77_11336</name>
</gene>
<feature type="domain" description="Alpha fucosidase A-like C-terminal" evidence="3">
    <location>
        <begin position="703"/>
        <end position="770"/>
    </location>
</feature>
<dbReference type="InterPro" id="IPR049053">
    <property type="entry name" value="AFCA-like_C"/>
</dbReference>
<comment type="caution">
    <text evidence="5">The sequence shown here is derived from an EMBL/GenBank/DDBJ whole genome shotgun (WGS) entry which is preliminary data.</text>
</comment>